<evidence type="ECO:0008006" key="3">
    <source>
        <dbReference type="Google" id="ProtNLM"/>
    </source>
</evidence>
<evidence type="ECO:0000313" key="2">
    <source>
        <dbReference type="Proteomes" id="UP000177507"/>
    </source>
</evidence>
<comment type="caution">
    <text evidence="1">The sequence shown here is derived from an EMBL/GenBank/DDBJ whole genome shotgun (WGS) entry which is preliminary data.</text>
</comment>
<reference evidence="1 2" key="1">
    <citation type="journal article" date="2016" name="Nat. Commun.">
        <title>Thousands of microbial genomes shed light on interconnected biogeochemical processes in an aquifer system.</title>
        <authorList>
            <person name="Anantharaman K."/>
            <person name="Brown C.T."/>
            <person name="Hug L.A."/>
            <person name="Sharon I."/>
            <person name="Castelle C.J."/>
            <person name="Probst A.J."/>
            <person name="Thomas B.C."/>
            <person name="Singh A."/>
            <person name="Wilkins M.J."/>
            <person name="Karaoz U."/>
            <person name="Brodie E.L."/>
            <person name="Williams K.H."/>
            <person name="Hubbard S.S."/>
            <person name="Banfield J.F."/>
        </authorList>
    </citation>
    <scope>NUCLEOTIDE SEQUENCE [LARGE SCALE GENOMIC DNA]</scope>
</reference>
<dbReference type="CDD" id="cd00009">
    <property type="entry name" value="AAA"/>
    <property type="match status" value="1"/>
</dbReference>
<dbReference type="Pfam" id="PF13177">
    <property type="entry name" value="DNA_pol3_delta2"/>
    <property type="match status" value="1"/>
</dbReference>
<name>A0A1F8EXX5_9BACT</name>
<dbReference type="InterPro" id="IPR050238">
    <property type="entry name" value="DNA_Rep/Repair_Clamp_Loader"/>
</dbReference>
<evidence type="ECO:0000313" key="1">
    <source>
        <dbReference type="EMBL" id="OGN05711.1"/>
    </source>
</evidence>
<dbReference type="Proteomes" id="UP000177507">
    <property type="component" value="Unassembled WGS sequence"/>
</dbReference>
<dbReference type="InterPro" id="IPR027417">
    <property type="entry name" value="P-loop_NTPase"/>
</dbReference>
<accession>A0A1F8EXX5</accession>
<proteinExistence type="predicted"/>
<dbReference type="AlphaFoldDB" id="A0A1F8EXX5"/>
<dbReference type="Gene3D" id="3.40.50.300">
    <property type="entry name" value="P-loop containing nucleotide triphosphate hydrolases"/>
    <property type="match status" value="1"/>
</dbReference>
<organism evidence="1 2">
    <name type="scientific">Candidatus Yanofskybacteria bacterium RIFCSPHIGHO2_01_FULL_44_17</name>
    <dbReference type="NCBI Taxonomy" id="1802668"/>
    <lineage>
        <taxon>Bacteria</taxon>
        <taxon>Candidatus Yanofskyibacteriota</taxon>
    </lineage>
</organism>
<dbReference type="SUPFAM" id="SSF52540">
    <property type="entry name" value="P-loop containing nucleoside triphosphate hydrolases"/>
    <property type="match status" value="1"/>
</dbReference>
<dbReference type="GO" id="GO:0006261">
    <property type="term" value="P:DNA-templated DNA replication"/>
    <property type="evidence" value="ECO:0007669"/>
    <property type="project" value="TreeGrafter"/>
</dbReference>
<dbReference type="EMBL" id="MGJI01000005">
    <property type="protein sequence ID" value="OGN05711.1"/>
    <property type="molecule type" value="Genomic_DNA"/>
</dbReference>
<protein>
    <recommendedName>
        <fullName evidence="3">AAA+ ATPase domain-containing protein</fullName>
    </recommendedName>
</protein>
<dbReference type="STRING" id="1802668.A2831_03305"/>
<sequence length="283" mass="31650">MATSWRTIGFEKNKKLFERAIEGGELGHAYLFSGPEMIGKRTLAVEVANKITNISVPDILMITSAGSESGQTIAIEDIRKIKNFVSIRPYGGAYKFIIIDDAHLMPETSQNSLLKILEEPNASSIIILVTACPEALLPTITSRCQEIQFFPHPRTIMESVLAEAKLSKANKEFLADFADGRLGLVKRIIEEDSFGEIEGAVKKIMYLAKADINERLDAAQKLTDEKNKAGLPRLVLYWMLYLRTRLSEPKAQKMLSGLLALNEIVNKPQYNHRLALENFLISL</sequence>
<dbReference type="PANTHER" id="PTHR11669:SF8">
    <property type="entry name" value="DNA POLYMERASE III SUBUNIT DELTA"/>
    <property type="match status" value="1"/>
</dbReference>
<gene>
    <name evidence="1" type="ORF">A2831_03305</name>
</gene>
<dbReference type="PANTHER" id="PTHR11669">
    <property type="entry name" value="REPLICATION FACTOR C / DNA POLYMERASE III GAMMA-TAU SUBUNIT"/>
    <property type="match status" value="1"/>
</dbReference>